<feature type="transmembrane region" description="Helical" evidence="1">
    <location>
        <begin position="75"/>
        <end position="95"/>
    </location>
</feature>
<accession>A0A1I3L8Y4</accession>
<proteinExistence type="predicted"/>
<keyword evidence="3" id="KW-1185">Reference proteome</keyword>
<evidence type="ECO:0000313" key="3">
    <source>
        <dbReference type="Proteomes" id="UP000199559"/>
    </source>
</evidence>
<name>A0A1I3L8Y4_9FLAO</name>
<feature type="transmembrane region" description="Helical" evidence="1">
    <location>
        <begin position="40"/>
        <end position="63"/>
    </location>
</feature>
<keyword evidence="1" id="KW-1133">Transmembrane helix</keyword>
<dbReference type="RefSeq" id="WP_090837863.1">
    <property type="nucleotide sequence ID" value="NZ_FORM01000002.1"/>
</dbReference>
<sequence>MKALKDETGIIKTSRLVAILSFLFGSLILLFFYLTENTLFMLLGMVFLFGAFILNSILLIGLLLKYSEDDAQKDLRISILIILANIPIAYCYYQIAMHIFSTIID</sequence>
<evidence type="ECO:0000313" key="2">
    <source>
        <dbReference type="EMBL" id="SFI80976.1"/>
    </source>
</evidence>
<reference evidence="3" key="1">
    <citation type="submission" date="2016-10" db="EMBL/GenBank/DDBJ databases">
        <authorList>
            <person name="Varghese N."/>
            <person name="Submissions S."/>
        </authorList>
    </citation>
    <scope>NUCLEOTIDE SEQUENCE [LARGE SCALE GENOMIC DNA]</scope>
    <source>
        <strain evidence="3">DSM 28881</strain>
    </source>
</reference>
<evidence type="ECO:0000256" key="1">
    <source>
        <dbReference type="SAM" id="Phobius"/>
    </source>
</evidence>
<keyword evidence="1" id="KW-0472">Membrane</keyword>
<evidence type="ECO:0008006" key="4">
    <source>
        <dbReference type="Google" id="ProtNLM"/>
    </source>
</evidence>
<feature type="transmembrane region" description="Helical" evidence="1">
    <location>
        <begin position="16"/>
        <end position="34"/>
    </location>
</feature>
<dbReference type="EMBL" id="FORM01000002">
    <property type="protein sequence ID" value="SFI80976.1"/>
    <property type="molecule type" value="Genomic_DNA"/>
</dbReference>
<protein>
    <recommendedName>
        <fullName evidence="4">Branched-chain amino acid:cation transporter, LIVCS family</fullName>
    </recommendedName>
</protein>
<keyword evidence="1" id="KW-0812">Transmembrane</keyword>
<organism evidence="2 3">
    <name type="scientific">Olleya namhaensis</name>
    <dbReference type="NCBI Taxonomy" id="1144750"/>
    <lineage>
        <taxon>Bacteria</taxon>
        <taxon>Pseudomonadati</taxon>
        <taxon>Bacteroidota</taxon>
        <taxon>Flavobacteriia</taxon>
        <taxon>Flavobacteriales</taxon>
        <taxon>Flavobacteriaceae</taxon>
    </lineage>
</organism>
<dbReference type="Proteomes" id="UP000199559">
    <property type="component" value="Unassembled WGS sequence"/>
</dbReference>
<dbReference type="STRING" id="1144750.SAMN05443431_102282"/>
<dbReference type="AlphaFoldDB" id="A0A1I3L8Y4"/>
<gene>
    <name evidence="2" type="ORF">SAMN05443431_102282</name>
</gene>